<evidence type="ECO:0000256" key="9">
    <source>
        <dbReference type="ARBA" id="ARBA00049534"/>
    </source>
</evidence>
<dbReference type="PROSITE" id="PS51273">
    <property type="entry name" value="GATASE_TYPE_1"/>
    <property type="match status" value="1"/>
</dbReference>
<dbReference type="InterPro" id="IPR029062">
    <property type="entry name" value="Class_I_gatase-like"/>
</dbReference>
<dbReference type="GO" id="GO:0016829">
    <property type="term" value="F:lyase activity"/>
    <property type="evidence" value="ECO:0007669"/>
    <property type="project" value="UniProtKB-KW"/>
</dbReference>
<keyword evidence="4 10" id="KW-0378">Hydrolase</keyword>
<dbReference type="PIRSF" id="PIRSF000495">
    <property type="entry name" value="Amidotransf_hisH"/>
    <property type="match status" value="1"/>
</dbReference>
<keyword evidence="3 10" id="KW-0028">Amino-acid biosynthesis</keyword>
<dbReference type="CDD" id="cd01748">
    <property type="entry name" value="GATase1_IGP_Synthase"/>
    <property type="match status" value="1"/>
</dbReference>
<dbReference type="AlphaFoldDB" id="A0A378MIL3"/>
<dbReference type="InterPro" id="IPR010139">
    <property type="entry name" value="Imidazole-glycPsynth_HisH"/>
</dbReference>
<dbReference type="RefSeq" id="WP_003757975.1">
    <property type="nucleotide sequence ID" value="NZ_CABKNG010000002.1"/>
</dbReference>
<evidence type="ECO:0000256" key="1">
    <source>
        <dbReference type="ARBA" id="ARBA00005091"/>
    </source>
</evidence>
<evidence type="ECO:0000256" key="11">
    <source>
        <dbReference type="PIRSR" id="PIRSR000495-1"/>
    </source>
</evidence>
<keyword evidence="13" id="KW-0328">Glycosyltransferase</keyword>
<comment type="subunit">
    <text evidence="2 10">Heterodimer of HisH and HisF.</text>
</comment>
<dbReference type="Gene3D" id="3.40.50.880">
    <property type="match status" value="1"/>
</dbReference>
<comment type="pathway">
    <text evidence="1 10">Amino-acid biosynthesis; L-histidine biosynthesis; L-histidine from 5-phospho-alpha-D-ribose 1-diphosphate: step 5/9.</text>
</comment>
<evidence type="ECO:0000256" key="7">
    <source>
        <dbReference type="ARBA" id="ARBA00023239"/>
    </source>
</evidence>
<evidence type="ECO:0000256" key="3">
    <source>
        <dbReference type="ARBA" id="ARBA00022605"/>
    </source>
</evidence>
<comment type="function">
    <text evidence="10">IGPS catalyzes the conversion of PRFAR and glutamine to IGP, AICAR and glutamate. The HisH subunit catalyzes the hydrolysis of glutamine to glutamate and ammonia as part of the synthesis of IGP and AICAR. The resulting ammonia molecule is channeled to the active site of HisF.</text>
</comment>
<protein>
    <recommendedName>
        <fullName evidence="10">Imidazole glycerol phosphate synthase subunit HisH</fullName>
        <ecNumber evidence="10">4.3.2.10</ecNumber>
    </recommendedName>
    <alternativeName>
        <fullName evidence="10">IGP synthase glutaminase subunit</fullName>
        <ecNumber evidence="10">3.5.1.2</ecNumber>
    </alternativeName>
    <alternativeName>
        <fullName evidence="10">IGP synthase subunit HisH</fullName>
    </alternativeName>
    <alternativeName>
        <fullName evidence="10">ImGP synthase subunit HisH</fullName>
        <shortName evidence="10">IGPS subunit HisH</shortName>
    </alternativeName>
</protein>
<dbReference type="PANTHER" id="PTHR42701:SF1">
    <property type="entry name" value="IMIDAZOLE GLYCEROL PHOSPHATE SYNTHASE SUBUNIT HISH"/>
    <property type="match status" value="1"/>
</dbReference>
<evidence type="ECO:0000313" key="14">
    <source>
        <dbReference type="Proteomes" id="UP000254879"/>
    </source>
</evidence>
<evidence type="ECO:0000256" key="8">
    <source>
        <dbReference type="ARBA" id="ARBA00047838"/>
    </source>
</evidence>
<keyword evidence="5 10" id="KW-0315">Glutamine amidotransferase</keyword>
<dbReference type="SUPFAM" id="SSF52317">
    <property type="entry name" value="Class I glutamine amidotransferase-like"/>
    <property type="match status" value="1"/>
</dbReference>
<dbReference type="InterPro" id="IPR017926">
    <property type="entry name" value="GATASE"/>
</dbReference>
<evidence type="ECO:0000256" key="4">
    <source>
        <dbReference type="ARBA" id="ARBA00022801"/>
    </source>
</evidence>
<dbReference type="EMBL" id="UGPG01000001">
    <property type="protein sequence ID" value="STY45363.1"/>
    <property type="molecule type" value="Genomic_DNA"/>
</dbReference>
<evidence type="ECO:0000256" key="2">
    <source>
        <dbReference type="ARBA" id="ARBA00011152"/>
    </source>
</evidence>
<comment type="subcellular location">
    <subcellularLocation>
        <location evidence="10">Cytoplasm</location>
    </subcellularLocation>
</comment>
<sequence>MLAIIDYDTGNTKSLQKAFSYLQTDTVITADPAIIAKAEALILPGVGAFPEAMAELTSRGLVPLLKEAAAAGKPILGVCLGMQLLLEGSEEHRYTKGLGLIPGTAKRLPAKPAMPVPHMGWNQLELQQGSPLTKGLAGEYVYYVHSYYADCPSGYIYGSSTYSTSVTGIIAAGHTYGVQFHPEKSGQVGLTILKNFMEVVRACRSSQQSI</sequence>
<feature type="active site" description="Nucleophile" evidence="10 11">
    <location>
        <position position="79"/>
    </location>
</feature>
<dbReference type="GO" id="GO:0000105">
    <property type="term" value="P:L-histidine biosynthetic process"/>
    <property type="evidence" value="ECO:0007669"/>
    <property type="project" value="UniProtKB-UniRule"/>
</dbReference>
<feature type="active site" evidence="10 11">
    <location>
        <position position="181"/>
    </location>
</feature>
<keyword evidence="7 10" id="KW-0456">Lyase</keyword>
<dbReference type="GO" id="GO:0004359">
    <property type="term" value="F:glutaminase activity"/>
    <property type="evidence" value="ECO:0007669"/>
    <property type="project" value="UniProtKB-EC"/>
</dbReference>
<dbReference type="EC" id="3.5.1.2" evidence="10"/>
<evidence type="ECO:0000256" key="6">
    <source>
        <dbReference type="ARBA" id="ARBA00023102"/>
    </source>
</evidence>
<evidence type="ECO:0000259" key="12">
    <source>
        <dbReference type="Pfam" id="PF00117"/>
    </source>
</evidence>
<comment type="catalytic activity">
    <reaction evidence="9 10">
        <text>L-glutamine + H2O = L-glutamate + NH4(+)</text>
        <dbReference type="Rhea" id="RHEA:15889"/>
        <dbReference type="ChEBI" id="CHEBI:15377"/>
        <dbReference type="ChEBI" id="CHEBI:28938"/>
        <dbReference type="ChEBI" id="CHEBI:29985"/>
        <dbReference type="ChEBI" id="CHEBI:58359"/>
        <dbReference type="EC" id="3.5.1.2"/>
    </reaction>
</comment>
<name>A0A378MIL3_LISGR</name>
<reference evidence="13 14" key="1">
    <citation type="submission" date="2018-06" db="EMBL/GenBank/DDBJ databases">
        <authorList>
            <consortium name="Pathogen Informatics"/>
            <person name="Doyle S."/>
        </authorList>
    </citation>
    <scope>NUCLEOTIDE SEQUENCE [LARGE SCALE GENOMIC DNA]</scope>
    <source>
        <strain evidence="14">NCTC 10815</strain>
    </source>
</reference>
<evidence type="ECO:0000256" key="10">
    <source>
        <dbReference type="HAMAP-Rule" id="MF_00278"/>
    </source>
</evidence>
<keyword evidence="13" id="KW-0808">Transferase</keyword>
<dbReference type="NCBIfam" id="TIGR01855">
    <property type="entry name" value="IMP_synth_hisH"/>
    <property type="match status" value="1"/>
</dbReference>
<dbReference type="GO" id="GO:0005737">
    <property type="term" value="C:cytoplasm"/>
    <property type="evidence" value="ECO:0007669"/>
    <property type="project" value="UniProtKB-SubCell"/>
</dbReference>
<dbReference type="PANTHER" id="PTHR42701">
    <property type="entry name" value="IMIDAZOLE GLYCEROL PHOSPHATE SYNTHASE SUBUNIT HISH"/>
    <property type="match status" value="1"/>
</dbReference>
<proteinExistence type="inferred from homology"/>
<keyword evidence="10" id="KW-0963">Cytoplasm</keyword>
<dbReference type="HAMAP" id="MF_00278">
    <property type="entry name" value="HisH"/>
    <property type="match status" value="1"/>
</dbReference>
<feature type="active site" evidence="10 11">
    <location>
        <position position="183"/>
    </location>
</feature>
<organism evidence="13 14">
    <name type="scientific">Listeria grayi</name>
    <name type="common">Listeria murrayi</name>
    <dbReference type="NCBI Taxonomy" id="1641"/>
    <lineage>
        <taxon>Bacteria</taxon>
        <taxon>Bacillati</taxon>
        <taxon>Bacillota</taxon>
        <taxon>Bacilli</taxon>
        <taxon>Bacillales</taxon>
        <taxon>Listeriaceae</taxon>
        <taxon>Listeria</taxon>
    </lineage>
</organism>
<dbReference type="PRINTS" id="PR00097">
    <property type="entry name" value="ANTSNTHASEII"/>
</dbReference>
<gene>
    <name evidence="13" type="primary">hisH1</name>
    <name evidence="10" type="synonym">hisH</name>
    <name evidence="13" type="ORF">NCTC10815_02739</name>
</gene>
<keyword evidence="6 10" id="KW-0368">Histidine biosynthesis</keyword>
<comment type="catalytic activity">
    <reaction evidence="8 10">
        <text>5-[(5-phospho-1-deoxy-D-ribulos-1-ylimino)methylamino]-1-(5-phospho-beta-D-ribosyl)imidazole-4-carboxamide + L-glutamine = D-erythro-1-(imidazol-4-yl)glycerol 3-phosphate + 5-amino-1-(5-phospho-beta-D-ribosyl)imidazole-4-carboxamide + L-glutamate + H(+)</text>
        <dbReference type="Rhea" id="RHEA:24793"/>
        <dbReference type="ChEBI" id="CHEBI:15378"/>
        <dbReference type="ChEBI" id="CHEBI:29985"/>
        <dbReference type="ChEBI" id="CHEBI:58278"/>
        <dbReference type="ChEBI" id="CHEBI:58359"/>
        <dbReference type="ChEBI" id="CHEBI:58475"/>
        <dbReference type="ChEBI" id="CHEBI:58525"/>
        <dbReference type="EC" id="4.3.2.10"/>
    </reaction>
</comment>
<accession>A0A378MIL3</accession>
<dbReference type="GO" id="GO:0000107">
    <property type="term" value="F:imidazoleglycerol-phosphate synthase activity"/>
    <property type="evidence" value="ECO:0007669"/>
    <property type="project" value="UniProtKB-UniRule"/>
</dbReference>
<feature type="domain" description="Glutamine amidotransferase" evidence="12">
    <location>
        <begin position="4"/>
        <end position="197"/>
    </location>
</feature>
<dbReference type="Pfam" id="PF00117">
    <property type="entry name" value="GATase"/>
    <property type="match status" value="1"/>
</dbReference>
<dbReference type="Proteomes" id="UP000254879">
    <property type="component" value="Unassembled WGS sequence"/>
</dbReference>
<dbReference type="EC" id="4.3.2.10" evidence="10"/>
<evidence type="ECO:0000256" key="5">
    <source>
        <dbReference type="ARBA" id="ARBA00022962"/>
    </source>
</evidence>
<dbReference type="UniPathway" id="UPA00031">
    <property type="reaction ID" value="UER00010"/>
</dbReference>
<evidence type="ECO:0000313" key="13">
    <source>
        <dbReference type="EMBL" id="STY45363.1"/>
    </source>
</evidence>